<name>A0A0J5FT62_9GAMM</name>
<sequence>MNTRNMIALKGTRNAGKTKTLNSLIEKLESSNNFEQIYKHGSVDTIVVFVVKNIKVGISTGGDDESIVEERVGKLIECGCDIIVSATKTWGKTLDILNKLAGKHNYSVEEVDKSCADKNDCNDQSIKNELDAEKIFNRINEIING</sequence>
<dbReference type="EMBL" id="LFCV01000053">
    <property type="protein sequence ID" value="KMJ45456.1"/>
    <property type="molecule type" value="Genomic_DNA"/>
</dbReference>
<dbReference type="RefSeq" id="WP_047963037.1">
    <property type="nucleotide sequence ID" value="NZ_CAWMBG010000053.1"/>
</dbReference>
<dbReference type="AlphaFoldDB" id="A0A0J5FT62"/>
<dbReference type="PATRIC" id="fig|880157.4.peg.1915"/>
<comment type="caution">
    <text evidence="1">The sequence shown here is derived from an EMBL/GenBank/DDBJ whole genome shotgun (WGS) entry which is preliminary data.</text>
</comment>
<evidence type="ECO:0000313" key="2">
    <source>
        <dbReference type="Proteomes" id="UP000036277"/>
    </source>
</evidence>
<gene>
    <name evidence="1" type="ORF">AB204_09055</name>
</gene>
<dbReference type="Proteomes" id="UP000036277">
    <property type="component" value="Unassembled WGS sequence"/>
</dbReference>
<dbReference type="OrthoDB" id="5821096at2"/>
<reference evidence="1 2" key="1">
    <citation type="submission" date="2015-06" db="EMBL/GenBank/DDBJ databases">
        <title>Draft Whole-Genome Sequence of the Entomopathogenic Bacterium Xenorhabdus khoisanae.</title>
        <authorList>
            <person name="Naidoo S."/>
            <person name="Featherston J."/>
            <person name="Gray V.M."/>
        </authorList>
    </citation>
    <scope>NUCLEOTIDE SEQUENCE [LARGE SCALE GENOMIC DNA]</scope>
    <source>
        <strain evidence="1 2">MCB</strain>
    </source>
</reference>
<evidence type="ECO:0000313" key="1">
    <source>
        <dbReference type="EMBL" id="KMJ45456.1"/>
    </source>
</evidence>
<accession>A0A0J5FT62</accession>
<keyword evidence="2" id="KW-1185">Reference proteome</keyword>
<proteinExistence type="predicted"/>
<dbReference type="STRING" id="880157.AB204_09055"/>
<protein>
    <submittedName>
        <fullName evidence="1">Uncharacterized protein</fullName>
    </submittedName>
</protein>
<organism evidence="1 2">
    <name type="scientific">Xenorhabdus khoisanae</name>
    <dbReference type="NCBI Taxonomy" id="880157"/>
    <lineage>
        <taxon>Bacteria</taxon>
        <taxon>Pseudomonadati</taxon>
        <taxon>Pseudomonadota</taxon>
        <taxon>Gammaproteobacteria</taxon>
        <taxon>Enterobacterales</taxon>
        <taxon>Morganellaceae</taxon>
        <taxon>Xenorhabdus</taxon>
    </lineage>
</organism>